<evidence type="ECO:0000259" key="7">
    <source>
        <dbReference type="Pfam" id="PF01138"/>
    </source>
</evidence>
<dbReference type="Pfam" id="PF01138">
    <property type="entry name" value="RNase_PH"/>
    <property type="match status" value="1"/>
</dbReference>
<dbReference type="EC" id="2.7.7.56" evidence="6"/>
<feature type="binding site" evidence="6">
    <location>
        <position position="86"/>
    </location>
    <ligand>
        <name>phosphate</name>
        <dbReference type="ChEBI" id="CHEBI:43474"/>
        <note>substrate</note>
    </ligand>
</feature>
<keyword evidence="5" id="KW-0694">RNA-binding</keyword>
<evidence type="ECO:0000256" key="6">
    <source>
        <dbReference type="HAMAP-Rule" id="MF_00564"/>
    </source>
</evidence>
<accession>A0A014ME54</accession>
<evidence type="ECO:0000259" key="8">
    <source>
        <dbReference type="Pfam" id="PF03725"/>
    </source>
</evidence>
<evidence type="ECO:0000313" key="10">
    <source>
        <dbReference type="Proteomes" id="UP000019918"/>
    </source>
</evidence>
<evidence type="ECO:0000256" key="5">
    <source>
        <dbReference type="ARBA" id="ARBA00022884"/>
    </source>
</evidence>
<feature type="domain" description="Exoribonuclease phosphorolytic" evidence="8">
    <location>
        <begin position="157"/>
        <end position="222"/>
    </location>
</feature>
<dbReference type="HAMAP" id="MF_00564">
    <property type="entry name" value="RNase_PH"/>
    <property type="match status" value="1"/>
</dbReference>
<keyword evidence="4 6" id="KW-0819">tRNA processing</keyword>
<proteinExistence type="inferred from homology"/>
<dbReference type="FunFam" id="3.30.230.70:FF:000003">
    <property type="entry name" value="Ribonuclease PH"/>
    <property type="match status" value="1"/>
</dbReference>
<keyword evidence="6 9" id="KW-0548">Nucleotidyltransferase</keyword>
<dbReference type="InterPro" id="IPR050080">
    <property type="entry name" value="RNase_PH"/>
</dbReference>
<dbReference type="CDD" id="cd11362">
    <property type="entry name" value="RNase_PH_bact"/>
    <property type="match status" value="1"/>
</dbReference>
<protein>
    <recommendedName>
        <fullName evidence="6">Ribonuclease PH</fullName>
        <shortName evidence="6">RNase PH</shortName>
        <ecNumber evidence="6">2.7.7.56</ecNumber>
    </recommendedName>
    <alternativeName>
        <fullName evidence="6">tRNA nucleotidyltransferase</fullName>
    </alternativeName>
</protein>
<dbReference type="GO" id="GO:0000049">
    <property type="term" value="F:tRNA binding"/>
    <property type="evidence" value="ECO:0007669"/>
    <property type="project" value="UniProtKB-UniRule"/>
</dbReference>
<evidence type="ECO:0000256" key="3">
    <source>
        <dbReference type="ARBA" id="ARBA00022555"/>
    </source>
</evidence>
<dbReference type="InterPro" id="IPR001247">
    <property type="entry name" value="ExoRNase_PH_dom1"/>
</dbReference>
<dbReference type="PROSITE" id="PS01277">
    <property type="entry name" value="RIBONUCLEASE_PH"/>
    <property type="match status" value="1"/>
</dbReference>
<dbReference type="EMBL" id="JFHN01000029">
    <property type="protein sequence ID" value="EXU76344.1"/>
    <property type="molecule type" value="Genomic_DNA"/>
</dbReference>
<evidence type="ECO:0000256" key="1">
    <source>
        <dbReference type="ARBA" id="ARBA00006678"/>
    </source>
</evidence>
<dbReference type="Gene3D" id="3.30.230.70">
    <property type="entry name" value="GHMP Kinase, N-terminal domain"/>
    <property type="match status" value="1"/>
</dbReference>
<dbReference type="InterPro" id="IPR018336">
    <property type="entry name" value="RNase_PH_CS"/>
</dbReference>
<dbReference type="InterPro" id="IPR027408">
    <property type="entry name" value="PNPase/RNase_PH_dom_sf"/>
</dbReference>
<feature type="binding site" evidence="6">
    <location>
        <begin position="124"/>
        <end position="126"/>
    </location>
    <ligand>
        <name>phosphate</name>
        <dbReference type="ChEBI" id="CHEBI:43474"/>
        <note>substrate</note>
    </ligand>
</feature>
<dbReference type="GO" id="GO:0016075">
    <property type="term" value="P:rRNA catabolic process"/>
    <property type="evidence" value="ECO:0007669"/>
    <property type="project" value="UniProtKB-UniRule"/>
</dbReference>
<dbReference type="Pfam" id="PF03725">
    <property type="entry name" value="RNase_PH_C"/>
    <property type="match status" value="1"/>
</dbReference>
<dbReference type="GO" id="GO:0008033">
    <property type="term" value="P:tRNA processing"/>
    <property type="evidence" value="ECO:0007669"/>
    <property type="project" value="UniProtKB-UniRule"/>
</dbReference>
<dbReference type="OrthoDB" id="9802265at2"/>
<dbReference type="InterPro" id="IPR002381">
    <property type="entry name" value="RNase_PH_bac-type"/>
</dbReference>
<comment type="catalytic activity">
    <reaction evidence="6">
        <text>tRNA(n+1) + phosphate = tRNA(n) + a ribonucleoside 5'-diphosphate</text>
        <dbReference type="Rhea" id="RHEA:10628"/>
        <dbReference type="Rhea" id="RHEA-COMP:17343"/>
        <dbReference type="Rhea" id="RHEA-COMP:17344"/>
        <dbReference type="ChEBI" id="CHEBI:43474"/>
        <dbReference type="ChEBI" id="CHEBI:57930"/>
        <dbReference type="ChEBI" id="CHEBI:173114"/>
        <dbReference type="EC" id="2.7.7.56"/>
    </reaction>
</comment>
<comment type="subunit">
    <text evidence="6">Homohexameric ring arranged as a trimer of dimers.</text>
</comment>
<dbReference type="InterPro" id="IPR036345">
    <property type="entry name" value="ExoRNase_PH_dom2_sf"/>
</dbReference>
<comment type="similarity">
    <text evidence="1 6">Belongs to the RNase PH family.</text>
</comment>
<gene>
    <name evidence="6 9" type="primary">rph</name>
    <name evidence="9" type="ORF">BG55_05565</name>
</gene>
<dbReference type="SUPFAM" id="SSF54211">
    <property type="entry name" value="Ribosomal protein S5 domain 2-like"/>
    <property type="match status" value="1"/>
</dbReference>
<organism evidence="9 10">
    <name type="scientific">Erwinia mallotivora</name>
    <dbReference type="NCBI Taxonomy" id="69222"/>
    <lineage>
        <taxon>Bacteria</taxon>
        <taxon>Pseudomonadati</taxon>
        <taxon>Pseudomonadota</taxon>
        <taxon>Gammaproteobacteria</taxon>
        <taxon>Enterobacterales</taxon>
        <taxon>Erwiniaceae</taxon>
        <taxon>Erwinia</taxon>
    </lineage>
</organism>
<dbReference type="STRING" id="69222.BG55_05565"/>
<dbReference type="GO" id="GO:0000175">
    <property type="term" value="F:3'-5'-RNA exonuclease activity"/>
    <property type="evidence" value="ECO:0007669"/>
    <property type="project" value="UniProtKB-UniRule"/>
</dbReference>
<dbReference type="PANTHER" id="PTHR11953">
    <property type="entry name" value="EXOSOME COMPLEX COMPONENT"/>
    <property type="match status" value="1"/>
</dbReference>
<dbReference type="GO" id="GO:0031125">
    <property type="term" value="P:rRNA 3'-end processing"/>
    <property type="evidence" value="ECO:0007669"/>
    <property type="project" value="UniProtKB-ARBA"/>
</dbReference>
<evidence type="ECO:0000256" key="2">
    <source>
        <dbReference type="ARBA" id="ARBA00022552"/>
    </source>
</evidence>
<keyword evidence="2 6" id="KW-0698">rRNA processing</keyword>
<sequence length="238" mass="25356">MRPAGRSAQQVRPVTLTRHYTKHAEGSVLVEFGDTKVLCTATIEEGVPRFLKGQGQGWVTAEYGMLPRATHSRNAREAAKGKQGGRTLEIQRLIARSLRAALDLKALGEFTITLDCDVIQADGGTRTASITGACVALADALNHLVSVGKLQANPMKGMVAAISVGIVDGEARCDLEYVEDSAAETDMNVVMTEDGRMIEVQGTAEGEPFSHEELLSLLALARGGIESLIKAQKAALQN</sequence>
<evidence type="ECO:0000313" key="9">
    <source>
        <dbReference type="EMBL" id="EXU76344.1"/>
    </source>
</evidence>
<dbReference type="RefSeq" id="WP_034935130.1">
    <property type="nucleotide sequence ID" value="NZ_JFHN01000029.1"/>
</dbReference>
<dbReference type="NCBIfam" id="TIGR01966">
    <property type="entry name" value="RNasePH"/>
    <property type="match status" value="1"/>
</dbReference>
<keyword evidence="10" id="KW-1185">Reference proteome</keyword>
<reference evidence="9 10" key="1">
    <citation type="submission" date="2014-02" db="EMBL/GenBank/DDBJ databases">
        <title>Draft genome of Erwinia mallotivora strain BT-MARDI, a papaya dieback pathogen.</title>
        <authorList>
            <person name="Redzuan R."/>
            <person name="Abu Bakar N."/>
            <person name="Badrun R."/>
            <person name="Mohd Raih M.F."/>
            <person name="Rozano L."/>
            <person name="Mat Amin N."/>
        </authorList>
    </citation>
    <scope>NUCLEOTIDE SEQUENCE [LARGE SCALE GENOMIC DNA]</scope>
    <source>
        <strain evidence="9 10">BT-MARDI</strain>
    </source>
</reference>
<dbReference type="GO" id="GO:0009022">
    <property type="term" value="F:tRNA nucleotidyltransferase activity"/>
    <property type="evidence" value="ECO:0007669"/>
    <property type="project" value="UniProtKB-UniRule"/>
</dbReference>
<dbReference type="SUPFAM" id="SSF55666">
    <property type="entry name" value="Ribonuclease PH domain 2-like"/>
    <property type="match status" value="1"/>
</dbReference>
<dbReference type="AlphaFoldDB" id="A0A014ME54"/>
<dbReference type="PANTHER" id="PTHR11953:SF0">
    <property type="entry name" value="EXOSOME COMPLEX COMPONENT RRP41"/>
    <property type="match status" value="1"/>
</dbReference>
<dbReference type="InterPro" id="IPR015847">
    <property type="entry name" value="ExoRNase_PH_dom2"/>
</dbReference>
<comment type="function">
    <text evidence="6">Phosphorolytic 3'-5' exoribonuclease that plays an important role in tRNA 3'-end maturation. Removes nucleotide residues following the 3'-CCA terminus of tRNAs; can also add nucleotides to the ends of RNA molecules by using nucleoside diphosphates as substrates, but this may not be physiologically important. Probably plays a role in initiation of 16S rRNA degradation (leading to ribosome degradation) during starvation.</text>
</comment>
<comment type="caution">
    <text evidence="9">The sequence shown here is derived from an EMBL/GenBank/DDBJ whole genome shotgun (WGS) entry which is preliminary data.</text>
</comment>
<dbReference type="PATRIC" id="fig|69222.5.peg.1152"/>
<keyword evidence="6 9" id="KW-0808">Transferase</keyword>
<name>A0A014ME54_9GAMM</name>
<dbReference type="InterPro" id="IPR020568">
    <property type="entry name" value="Ribosomal_Su5_D2-typ_SF"/>
</dbReference>
<keyword evidence="3 6" id="KW-0820">tRNA-binding</keyword>
<dbReference type="Proteomes" id="UP000019918">
    <property type="component" value="Unassembled WGS sequence"/>
</dbReference>
<evidence type="ECO:0000256" key="4">
    <source>
        <dbReference type="ARBA" id="ARBA00022694"/>
    </source>
</evidence>
<feature type="domain" description="Exoribonuclease phosphorolytic" evidence="7">
    <location>
        <begin position="10"/>
        <end position="140"/>
    </location>
</feature>